<organism evidence="2 3">
    <name type="scientific">Fusarium tricinctum</name>
    <dbReference type="NCBI Taxonomy" id="61284"/>
    <lineage>
        <taxon>Eukaryota</taxon>
        <taxon>Fungi</taxon>
        <taxon>Dikarya</taxon>
        <taxon>Ascomycota</taxon>
        <taxon>Pezizomycotina</taxon>
        <taxon>Sordariomycetes</taxon>
        <taxon>Hypocreomycetidae</taxon>
        <taxon>Hypocreales</taxon>
        <taxon>Nectriaceae</taxon>
        <taxon>Fusarium</taxon>
        <taxon>Fusarium tricinctum species complex</taxon>
    </lineage>
</organism>
<evidence type="ECO:0000256" key="1">
    <source>
        <dbReference type="SAM" id="MobiDB-lite"/>
    </source>
</evidence>
<dbReference type="PANTHER" id="PTHR38166:SF1">
    <property type="entry name" value="C2H2-TYPE DOMAIN-CONTAINING PROTEIN"/>
    <property type="match status" value="1"/>
</dbReference>
<feature type="compositionally biased region" description="Basic and acidic residues" evidence="1">
    <location>
        <begin position="69"/>
        <end position="84"/>
    </location>
</feature>
<feature type="compositionally biased region" description="Basic and acidic residues" evidence="1">
    <location>
        <begin position="101"/>
        <end position="114"/>
    </location>
</feature>
<dbReference type="Proteomes" id="UP000813427">
    <property type="component" value="Unassembled WGS sequence"/>
</dbReference>
<feature type="compositionally biased region" description="Polar residues" evidence="1">
    <location>
        <begin position="7"/>
        <end position="22"/>
    </location>
</feature>
<dbReference type="OrthoDB" id="3521097at2759"/>
<proteinExistence type="predicted"/>
<feature type="compositionally biased region" description="Polar residues" evidence="1">
    <location>
        <begin position="30"/>
        <end position="58"/>
    </location>
</feature>
<accession>A0A8K0RW73</accession>
<reference evidence="2" key="1">
    <citation type="journal article" date="2021" name="Nat. Commun.">
        <title>Genetic determinants of endophytism in the Arabidopsis root mycobiome.</title>
        <authorList>
            <person name="Mesny F."/>
            <person name="Miyauchi S."/>
            <person name="Thiergart T."/>
            <person name="Pickel B."/>
            <person name="Atanasova L."/>
            <person name="Karlsson M."/>
            <person name="Huettel B."/>
            <person name="Barry K.W."/>
            <person name="Haridas S."/>
            <person name="Chen C."/>
            <person name="Bauer D."/>
            <person name="Andreopoulos W."/>
            <person name="Pangilinan J."/>
            <person name="LaButti K."/>
            <person name="Riley R."/>
            <person name="Lipzen A."/>
            <person name="Clum A."/>
            <person name="Drula E."/>
            <person name="Henrissat B."/>
            <person name="Kohler A."/>
            <person name="Grigoriev I.V."/>
            <person name="Martin F.M."/>
            <person name="Hacquard S."/>
        </authorList>
    </citation>
    <scope>NUCLEOTIDE SEQUENCE</scope>
    <source>
        <strain evidence="2">MPI-SDFR-AT-0068</strain>
    </source>
</reference>
<dbReference type="AlphaFoldDB" id="A0A8K0RW73"/>
<feature type="region of interest" description="Disordered" evidence="1">
    <location>
        <begin position="1"/>
        <end position="137"/>
    </location>
</feature>
<evidence type="ECO:0000313" key="3">
    <source>
        <dbReference type="Proteomes" id="UP000813427"/>
    </source>
</evidence>
<gene>
    <name evidence="2" type="ORF">BKA59DRAFT_557125</name>
</gene>
<evidence type="ECO:0000313" key="2">
    <source>
        <dbReference type="EMBL" id="KAH7242209.1"/>
    </source>
</evidence>
<sequence>MADISAARQQVADSLSSSSLYQHITDETESTQPFELVSTTTQGTSDDIPSRRTFTSTGKPIRLTLENNALHEADGESSVEKRPMGDTGESGHRKKRQLQRRGTDAGDKGEDTKGKGRLPPPDGPRYPPQGPTSRKRFECPFHKHYPDWYYMCKGKCVPRISDVTNHLKRRHLLLKVAMDMGADTQPQDIVDYCPRCRVEFHGFGAEGRLRDHLTQGNRCQETNIGQTGVMLPSEFEELKRELRSASDEVAKWLVIWRKCFLQTAPPSSPYVETTVPQTHTSGLSSMNYAMAGDNIGSFATQSTRTDSLLAMNEPRIGAPIQEQPAPSFYSAPAYTSSQDCNSTMPQLLPTFPSSSDNLHWTGPELIESQAGQDFDALGETYHFIDQGIHNSIKVPHRTRF</sequence>
<dbReference type="PANTHER" id="PTHR38166">
    <property type="entry name" value="C2H2-TYPE DOMAIN-CONTAINING PROTEIN-RELATED"/>
    <property type="match status" value="1"/>
</dbReference>
<feature type="compositionally biased region" description="Pro residues" evidence="1">
    <location>
        <begin position="118"/>
        <end position="130"/>
    </location>
</feature>
<protein>
    <recommendedName>
        <fullName evidence="4">C2H2-type domain-containing protein</fullName>
    </recommendedName>
</protein>
<dbReference type="EMBL" id="JAGPXF010000005">
    <property type="protein sequence ID" value="KAH7242209.1"/>
    <property type="molecule type" value="Genomic_DNA"/>
</dbReference>
<name>A0A8K0RW73_9HYPO</name>
<comment type="caution">
    <text evidence="2">The sequence shown here is derived from an EMBL/GenBank/DDBJ whole genome shotgun (WGS) entry which is preliminary data.</text>
</comment>
<evidence type="ECO:0008006" key="4">
    <source>
        <dbReference type="Google" id="ProtNLM"/>
    </source>
</evidence>
<keyword evidence="3" id="KW-1185">Reference proteome</keyword>